<comment type="similarity">
    <text evidence="2">Belongs to the tweety family.</text>
</comment>
<evidence type="ECO:0000256" key="8">
    <source>
        <dbReference type="ARBA" id="ARBA00023065"/>
    </source>
</evidence>
<dbReference type="SUPFAM" id="SSF47592">
    <property type="entry name" value="SWIB/MDM2 domain"/>
    <property type="match status" value="1"/>
</dbReference>
<keyword evidence="12" id="KW-0868">Chloride</keyword>
<dbReference type="SMART" id="SM00151">
    <property type="entry name" value="SWIB"/>
    <property type="match status" value="1"/>
</dbReference>
<evidence type="ECO:0000256" key="13">
    <source>
        <dbReference type="ARBA" id="ARBA00023303"/>
    </source>
</evidence>
<dbReference type="GO" id="GO:0005254">
    <property type="term" value="F:chloride channel activity"/>
    <property type="evidence" value="ECO:0007669"/>
    <property type="project" value="UniProtKB-KW"/>
</dbReference>
<keyword evidence="13" id="KW-0407">Ion channel</keyword>
<dbReference type="InterPro" id="IPR038041">
    <property type="entry name" value="SMARCD1_SWIB_dom"/>
</dbReference>
<evidence type="ECO:0000256" key="4">
    <source>
        <dbReference type="ARBA" id="ARBA00022475"/>
    </source>
</evidence>
<evidence type="ECO:0000256" key="1">
    <source>
        <dbReference type="ARBA" id="ARBA00004651"/>
    </source>
</evidence>
<evidence type="ECO:0000256" key="10">
    <source>
        <dbReference type="ARBA" id="ARBA00023173"/>
    </source>
</evidence>
<reference evidence="17 18" key="1">
    <citation type="submission" date="2024-05" db="EMBL/GenBank/DDBJ databases">
        <title>Culex pipiens pipiens assembly and annotation.</title>
        <authorList>
            <person name="Alout H."/>
            <person name="Durand T."/>
        </authorList>
    </citation>
    <scope>NUCLEOTIDE SEQUENCE [LARGE SCALE GENOMIC DNA]</scope>
    <source>
        <strain evidence="17">HA-2024</strain>
        <tissue evidence="17">Whole body</tissue>
    </source>
</reference>
<keyword evidence="6 15" id="KW-0812">Transmembrane</keyword>
<keyword evidence="10" id="KW-0869">Chloride channel</keyword>
<feature type="region of interest" description="Disordered" evidence="14">
    <location>
        <begin position="205"/>
        <end position="311"/>
    </location>
</feature>
<dbReference type="Pfam" id="PF02201">
    <property type="entry name" value="SWIB"/>
    <property type="match status" value="1"/>
</dbReference>
<keyword evidence="18" id="KW-1185">Reference proteome</keyword>
<evidence type="ECO:0000259" key="16">
    <source>
        <dbReference type="PROSITE" id="PS51925"/>
    </source>
</evidence>
<dbReference type="GO" id="GO:0005634">
    <property type="term" value="C:nucleus"/>
    <property type="evidence" value="ECO:0007669"/>
    <property type="project" value="UniProtKB-ARBA"/>
</dbReference>
<dbReference type="InterPro" id="IPR006990">
    <property type="entry name" value="Tweety"/>
</dbReference>
<dbReference type="Proteomes" id="UP001562425">
    <property type="component" value="Unassembled WGS sequence"/>
</dbReference>
<dbReference type="EMBL" id="JBEHCU010013437">
    <property type="protein sequence ID" value="KAL1374350.1"/>
    <property type="molecule type" value="Genomic_DNA"/>
</dbReference>
<feature type="transmembrane region" description="Helical" evidence="15">
    <location>
        <begin position="85"/>
        <end position="102"/>
    </location>
</feature>
<dbReference type="FunFam" id="1.10.245.10:FF:000001">
    <property type="entry name" value="SWI/SNF-related matrix-associated regulator of chromatin subfamily D member 3 isoform 1"/>
    <property type="match status" value="1"/>
</dbReference>
<evidence type="ECO:0000256" key="12">
    <source>
        <dbReference type="ARBA" id="ARBA00023214"/>
    </source>
</evidence>
<dbReference type="AlphaFoldDB" id="A0ABD1CD84"/>
<dbReference type="InterPro" id="IPR003121">
    <property type="entry name" value="SWIB_MDM2_domain"/>
</dbReference>
<proteinExistence type="inferred from homology"/>
<evidence type="ECO:0000256" key="7">
    <source>
        <dbReference type="ARBA" id="ARBA00022989"/>
    </source>
</evidence>
<gene>
    <name evidence="17" type="ORF">pipiens_004941</name>
</gene>
<dbReference type="Gene3D" id="1.10.245.10">
    <property type="entry name" value="SWIB/MDM2 domain"/>
    <property type="match status" value="1"/>
</dbReference>
<keyword evidence="7 15" id="KW-1133">Transmembrane helix</keyword>
<feature type="domain" description="DM2" evidence="16">
    <location>
        <begin position="473"/>
        <end position="550"/>
    </location>
</feature>
<evidence type="ECO:0000313" key="18">
    <source>
        <dbReference type="Proteomes" id="UP001562425"/>
    </source>
</evidence>
<name>A0ABD1CD84_CULPP</name>
<comment type="caution">
    <text evidence="17">The sequence shown here is derived from an EMBL/GenBank/DDBJ whole genome shotgun (WGS) entry which is preliminary data.</text>
</comment>
<evidence type="ECO:0000256" key="2">
    <source>
        <dbReference type="ARBA" id="ARBA00009849"/>
    </source>
</evidence>
<evidence type="ECO:0000256" key="15">
    <source>
        <dbReference type="SAM" id="Phobius"/>
    </source>
</evidence>
<dbReference type="PANTHER" id="PTHR13844">
    <property type="entry name" value="SWI/SNF-RELATED MATRIX-ASSOCIATED ACTIN-DEPENDENT REGULATOR OF CHROMATIN SUBFAMILY D"/>
    <property type="match status" value="1"/>
</dbReference>
<dbReference type="GO" id="GO:0005886">
    <property type="term" value="C:plasma membrane"/>
    <property type="evidence" value="ECO:0007669"/>
    <property type="project" value="UniProtKB-SubCell"/>
</dbReference>
<evidence type="ECO:0000313" key="17">
    <source>
        <dbReference type="EMBL" id="KAL1374350.1"/>
    </source>
</evidence>
<evidence type="ECO:0000256" key="5">
    <source>
        <dbReference type="ARBA" id="ARBA00022553"/>
    </source>
</evidence>
<keyword evidence="3" id="KW-0813">Transport</keyword>
<comment type="subcellular location">
    <subcellularLocation>
        <location evidence="1">Cell membrane</location>
        <topology evidence="1">Multi-pass membrane protein</topology>
    </subcellularLocation>
</comment>
<sequence length="699" mass="79257">MEQPATPFLVELLHSVPHINITLHRVNDTFNPSSTVYIESLGILASIPAALLIISLVFLLLYLLTRCCDRKPRKPKSHGCQKCTLIFFAIVCCASIGLGLYGNDDLHNGVLQIFGSGRKIEQLILNVRNQTEMVKQNLKSKVVLSELEAKLEQPPQLYNQTALYLLQDTVKMVKDNTTLAINALETVVYLTRPSYSDLTLKNLLDVRPGNQPPPGMRPYGPGNNFPPRGYTPPPQMAGGPPPPNPGGPGVPMHQRPMQPGGFQGGPPGNMRGSPMPSNAPGGNKRPADNRSGQQPPKSEYPTKKKKKLADKILPQKVRDLVPESQAYMDLLAFERKLDATIMRKRLDIQEALKRPMKQKRKLRIFISNTFYPSKETGEAGGADPGGESSVASWELRVEGRLLEDNKSDPNKIKRKFSSFFKSLVIELDKELYGPDNHLVEWHRTHSTQETDGFQVKRPGDRNVRCTILLLLDYQPLQFKLDPRLARLLGVHTQTRPVIISALWQYIKTHKLQDSHEREYITCDKYLEQIFGCQRMKFAEIPQRLNPLLHPPDPIVINHVITVEGGLESKQTACYDIDVEVDDTLKNQMNNFLLSTASQQEIQTLDSKIHDTVETINQLKTNREFFLSFAKDPQTFIHKWIVSQTRDLKTMTDIVGNPEEERRAEFYYQPWTQEAVSRYFFTKVNQKRAELEQALGIRNS</sequence>
<dbReference type="Pfam" id="PF04906">
    <property type="entry name" value="Tweety"/>
    <property type="match status" value="1"/>
</dbReference>
<dbReference type="PROSITE" id="PS51925">
    <property type="entry name" value="SWIB_MDM2"/>
    <property type="match status" value="1"/>
</dbReference>
<evidence type="ECO:0000256" key="6">
    <source>
        <dbReference type="ARBA" id="ARBA00022692"/>
    </source>
</evidence>
<keyword evidence="5" id="KW-0597">Phosphoprotein</keyword>
<organism evidence="17 18">
    <name type="scientific">Culex pipiens pipiens</name>
    <name type="common">Northern house mosquito</name>
    <dbReference type="NCBI Taxonomy" id="38569"/>
    <lineage>
        <taxon>Eukaryota</taxon>
        <taxon>Metazoa</taxon>
        <taxon>Ecdysozoa</taxon>
        <taxon>Arthropoda</taxon>
        <taxon>Hexapoda</taxon>
        <taxon>Insecta</taxon>
        <taxon>Pterygota</taxon>
        <taxon>Neoptera</taxon>
        <taxon>Endopterygota</taxon>
        <taxon>Diptera</taxon>
        <taxon>Nematocera</taxon>
        <taxon>Culicoidea</taxon>
        <taxon>Culicidae</taxon>
        <taxon>Culicinae</taxon>
        <taxon>Culicini</taxon>
        <taxon>Culex</taxon>
        <taxon>Culex</taxon>
    </lineage>
</organism>
<evidence type="ECO:0000256" key="9">
    <source>
        <dbReference type="ARBA" id="ARBA00023136"/>
    </source>
</evidence>
<feature type="transmembrane region" description="Helical" evidence="15">
    <location>
        <begin position="41"/>
        <end position="64"/>
    </location>
</feature>
<keyword evidence="11" id="KW-0325">Glycoprotein</keyword>
<evidence type="ECO:0000256" key="3">
    <source>
        <dbReference type="ARBA" id="ARBA00022448"/>
    </source>
</evidence>
<keyword evidence="8" id="KW-0406">Ion transport</keyword>
<keyword evidence="4" id="KW-1003">Cell membrane</keyword>
<feature type="compositionally biased region" description="Pro residues" evidence="14">
    <location>
        <begin position="229"/>
        <end position="248"/>
    </location>
</feature>
<dbReference type="GO" id="GO:0034707">
    <property type="term" value="C:chloride channel complex"/>
    <property type="evidence" value="ECO:0007669"/>
    <property type="project" value="UniProtKB-KW"/>
</dbReference>
<dbReference type="InterPro" id="IPR019835">
    <property type="entry name" value="SWIB_domain"/>
</dbReference>
<protein>
    <recommendedName>
        <fullName evidence="16">DM2 domain-containing protein</fullName>
    </recommendedName>
</protein>
<evidence type="ECO:0000256" key="14">
    <source>
        <dbReference type="SAM" id="MobiDB-lite"/>
    </source>
</evidence>
<dbReference type="InterPro" id="IPR036885">
    <property type="entry name" value="SWIB_MDM2_dom_sf"/>
</dbReference>
<keyword evidence="9 15" id="KW-0472">Membrane</keyword>
<evidence type="ECO:0000256" key="11">
    <source>
        <dbReference type="ARBA" id="ARBA00023180"/>
    </source>
</evidence>
<dbReference type="CDD" id="cd17674">
    <property type="entry name" value="SWIB_BAF60A"/>
    <property type="match status" value="1"/>
</dbReference>
<accession>A0ABD1CD84</accession>
<feature type="compositionally biased region" description="Low complexity" evidence="14">
    <location>
        <begin position="250"/>
        <end position="260"/>
    </location>
</feature>